<sequence>MKPGRPPRPSISTFYWSRNISSCLSCDGETPASFTYDLFVDCFSSSAAVCLRHGKEFIVELFIHLCIEYILASTKELEQSNHAFFSMQLYVF</sequence>
<comment type="caution">
    <text evidence="1">The sequence shown here is derived from an EMBL/GenBank/DDBJ whole genome shotgun (WGS) entry which is preliminary data.</text>
</comment>
<organism evidence="1 2">
    <name type="scientific">Dissostichus mawsoni</name>
    <name type="common">Antarctic cod</name>
    <dbReference type="NCBI Taxonomy" id="36200"/>
    <lineage>
        <taxon>Eukaryota</taxon>
        <taxon>Metazoa</taxon>
        <taxon>Chordata</taxon>
        <taxon>Craniata</taxon>
        <taxon>Vertebrata</taxon>
        <taxon>Euteleostomi</taxon>
        <taxon>Actinopterygii</taxon>
        <taxon>Neopterygii</taxon>
        <taxon>Teleostei</taxon>
        <taxon>Neoteleostei</taxon>
        <taxon>Acanthomorphata</taxon>
        <taxon>Eupercaria</taxon>
        <taxon>Perciformes</taxon>
        <taxon>Notothenioidei</taxon>
        <taxon>Nototheniidae</taxon>
        <taxon>Dissostichus</taxon>
    </lineage>
</organism>
<keyword evidence="2" id="KW-1185">Reference proteome</keyword>
<protein>
    <submittedName>
        <fullName evidence="1">Uncharacterized protein</fullName>
    </submittedName>
</protein>
<gene>
    <name evidence="1" type="ORF">F7725_019031</name>
</gene>
<dbReference type="EMBL" id="JAAKFY010000021">
    <property type="protein sequence ID" value="KAF3840314.1"/>
    <property type="molecule type" value="Genomic_DNA"/>
</dbReference>
<accession>A0A7J5XT73</accession>
<evidence type="ECO:0000313" key="2">
    <source>
        <dbReference type="Proteomes" id="UP000518266"/>
    </source>
</evidence>
<proteinExistence type="predicted"/>
<evidence type="ECO:0000313" key="1">
    <source>
        <dbReference type="EMBL" id="KAF3840314.1"/>
    </source>
</evidence>
<dbReference type="AlphaFoldDB" id="A0A7J5XT73"/>
<reference evidence="1 2" key="1">
    <citation type="submission" date="2020-03" db="EMBL/GenBank/DDBJ databases">
        <title>Dissostichus mawsoni Genome sequencing and assembly.</title>
        <authorList>
            <person name="Park H."/>
        </authorList>
    </citation>
    <scope>NUCLEOTIDE SEQUENCE [LARGE SCALE GENOMIC DNA]</scope>
    <source>
        <strain evidence="1">DM0001</strain>
        <tissue evidence="1">Muscle</tissue>
    </source>
</reference>
<name>A0A7J5XT73_DISMA</name>
<dbReference type="Proteomes" id="UP000518266">
    <property type="component" value="Unassembled WGS sequence"/>
</dbReference>